<dbReference type="OMA" id="MYGRAVH"/>
<dbReference type="EnsemblPlants" id="Pp3c13_14970V3.2">
    <property type="protein sequence ID" value="Pp3c13_14970V3.2"/>
    <property type="gene ID" value="Pp3c13_14970"/>
</dbReference>
<dbReference type="AlphaFoldDB" id="A0A2K1JMG4"/>
<reference evidence="10 12" key="1">
    <citation type="journal article" date="2008" name="Science">
        <title>The Physcomitrella genome reveals evolutionary insights into the conquest of land by plants.</title>
        <authorList>
            <person name="Rensing S."/>
            <person name="Lang D."/>
            <person name="Zimmer A."/>
            <person name="Terry A."/>
            <person name="Salamov A."/>
            <person name="Shapiro H."/>
            <person name="Nishiyama T."/>
            <person name="Perroud P.-F."/>
            <person name="Lindquist E."/>
            <person name="Kamisugi Y."/>
            <person name="Tanahashi T."/>
            <person name="Sakakibara K."/>
            <person name="Fujita T."/>
            <person name="Oishi K."/>
            <person name="Shin-I T."/>
            <person name="Kuroki Y."/>
            <person name="Toyoda A."/>
            <person name="Suzuki Y."/>
            <person name="Hashimoto A."/>
            <person name="Yamaguchi K."/>
            <person name="Sugano A."/>
            <person name="Kohara Y."/>
            <person name="Fujiyama A."/>
            <person name="Anterola A."/>
            <person name="Aoki S."/>
            <person name="Ashton N."/>
            <person name="Barbazuk W.B."/>
            <person name="Barker E."/>
            <person name="Bennetzen J."/>
            <person name="Bezanilla M."/>
            <person name="Blankenship R."/>
            <person name="Cho S.H."/>
            <person name="Dutcher S."/>
            <person name="Estelle M."/>
            <person name="Fawcett J.A."/>
            <person name="Gundlach H."/>
            <person name="Hanada K."/>
            <person name="Heyl A."/>
            <person name="Hicks K.A."/>
            <person name="Hugh J."/>
            <person name="Lohr M."/>
            <person name="Mayer K."/>
            <person name="Melkozernov A."/>
            <person name="Murata T."/>
            <person name="Nelson D."/>
            <person name="Pils B."/>
            <person name="Prigge M."/>
            <person name="Reiss B."/>
            <person name="Renner T."/>
            <person name="Rombauts S."/>
            <person name="Rushton P."/>
            <person name="Sanderfoot A."/>
            <person name="Schween G."/>
            <person name="Shiu S.-H."/>
            <person name="Stueber K."/>
            <person name="Theodoulou F.L."/>
            <person name="Tu H."/>
            <person name="Van de Peer Y."/>
            <person name="Verrier P.J."/>
            <person name="Waters E."/>
            <person name="Wood A."/>
            <person name="Yang L."/>
            <person name="Cove D."/>
            <person name="Cuming A."/>
            <person name="Hasebe M."/>
            <person name="Lucas S."/>
            <person name="Mishler D.B."/>
            <person name="Reski R."/>
            <person name="Grigoriev I."/>
            <person name="Quatrano R.S."/>
            <person name="Boore J.L."/>
        </authorList>
    </citation>
    <scope>NUCLEOTIDE SEQUENCE [LARGE SCALE GENOMIC DNA]</scope>
    <source>
        <strain evidence="11 12">cv. Gransden 2004</strain>
    </source>
</reference>
<comment type="catalytic activity">
    <reaction evidence="8">
        <text>N(1)-(5-phospho-beta-D-ribosyl)glycinamide + (6R)-10-formyltetrahydrofolate = N(2)-formyl-N(1)-(5-phospho-beta-D-ribosyl)glycinamide + (6S)-5,6,7,8-tetrahydrofolate + H(+)</text>
        <dbReference type="Rhea" id="RHEA:15053"/>
        <dbReference type="ChEBI" id="CHEBI:15378"/>
        <dbReference type="ChEBI" id="CHEBI:57453"/>
        <dbReference type="ChEBI" id="CHEBI:143788"/>
        <dbReference type="ChEBI" id="CHEBI:147286"/>
        <dbReference type="ChEBI" id="CHEBI:195366"/>
        <dbReference type="EC" id="2.1.2.2"/>
    </reaction>
</comment>
<proteinExistence type="inferred from homology"/>
<protein>
    <recommendedName>
        <fullName evidence="2">phosphoribosylglycinamide formyltransferase 1</fullName>
        <ecNumber evidence="2">2.1.2.2</ecNumber>
    </recommendedName>
    <alternativeName>
        <fullName evidence="7">5'-phosphoribosylglycinamide transformylase</fullName>
    </alternativeName>
    <alternativeName>
        <fullName evidence="6">GAR transformylase</fullName>
    </alternativeName>
</protein>
<dbReference type="InterPro" id="IPR004607">
    <property type="entry name" value="GART"/>
</dbReference>
<dbReference type="EMBL" id="ABEU02000013">
    <property type="protein sequence ID" value="PNR42566.1"/>
    <property type="molecule type" value="Genomic_DNA"/>
</dbReference>
<dbReference type="PANTHER" id="PTHR43369:SF2">
    <property type="entry name" value="PHOSPHORIBOSYLGLYCINAMIDE FORMYLTRANSFERASE"/>
    <property type="match status" value="1"/>
</dbReference>
<evidence type="ECO:0000256" key="2">
    <source>
        <dbReference type="ARBA" id="ARBA00012254"/>
    </source>
</evidence>
<evidence type="ECO:0000256" key="3">
    <source>
        <dbReference type="ARBA" id="ARBA00022679"/>
    </source>
</evidence>
<evidence type="ECO:0000313" key="11">
    <source>
        <dbReference type="EnsemblPlants" id="Pp3c13_14970V3.1"/>
    </source>
</evidence>
<dbReference type="Pfam" id="PF00551">
    <property type="entry name" value="Formyl_trans_N"/>
    <property type="match status" value="1"/>
</dbReference>
<evidence type="ECO:0000313" key="12">
    <source>
        <dbReference type="Proteomes" id="UP000006727"/>
    </source>
</evidence>
<dbReference type="InterPro" id="IPR036477">
    <property type="entry name" value="Formyl_transf_N_sf"/>
</dbReference>
<dbReference type="EnsemblPlants" id="Pp3c13_14970V3.1">
    <property type="protein sequence ID" value="Pp3c13_14970V3.1"/>
    <property type="gene ID" value="Pp3c13_14970"/>
</dbReference>
<dbReference type="STRING" id="3218.A0A2K1JMG4"/>
<comment type="similarity">
    <text evidence="5">Belongs to the GART family.</text>
</comment>
<evidence type="ECO:0000259" key="9">
    <source>
        <dbReference type="Pfam" id="PF00551"/>
    </source>
</evidence>
<reference evidence="11" key="3">
    <citation type="submission" date="2020-12" db="UniProtKB">
        <authorList>
            <consortium name="EnsemblPlants"/>
        </authorList>
    </citation>
    <scope>IDENTIFICATION</scope>
</reference>
<dbReference type="InterPro" id="IPR001555">
    <property type="entry name" value="GART_AS"/>
</dbReference>
<dbReference type="Gramene" id="Pp3c13_14970V3.3">
    <property type="protein sequence ID" value="Pp3c13_14970V3.3"/>
    <property type="gene ID" value="Pp3c13_14970"/>
</dbReference>
<keyword evidence="3" id="KW-0808">Transferase</keyword>
<evidence type="ECO:0000313" key="10">
    <source>
        <dbReference type="EMBL" id="PNR42566.1"/>
    </source>
</evidence>
<dbReference type="Gene3D" id="3.40.50.170">
    <property type="entry name" value="Formyl transferase, N-terminal domain"/>
    <property type="match status" value="1"/>
</dbReference>
<evidence type="ECO:0000256" key="1">
    <source>
        <dbReference type="ARBA" id="ARBA00005054"/>
    </source>
</evidence>
<reference evidence="10 12" key="2">
    <citation type="journal article" date="2018" name="Plant J.">
        <title>The Physcomitrella patens chromosome-scale assembly reveals moss genome structure and evolution.</title>
        <authorList>
            <person name="Lang D."/>
            <person name="Ullrich K.K."/>
            <person name="Murat F."/>
            <person name="Fuchs J."/>
            <person name="Jenkins J."/>
            <person name="Haas F.B."/>
            <person name="Piednoel M."/>
            <person name="Gundlach H."/>
            <person name="Van Bel M."/>
            <person name="Meyberg R."/>
            <person name="Vives C."/>
            <person name="Morata J."/>
            <person name="Symeonidi A."/>
            <person name="Hiss M."/>
            <person name="Muchero W."/>
            <person name="Kamisugi Y."/>
            <person name="Saleh O."/>
            <person name="Blanc G."/>
            <person name="Decker E.L."/>
            <person name="van Gessel N."/>
            <person name="Grimwood J."/>
            <person name="Hayes R.D."/>
            <person name="Graham S.W."/>
            <person name="Gunter L.E."/>
            <person name="McDaniel S.F."/>
            <person name="Hoernstein S.N.W."/>
            <person name="Larsson A."/>
            <person name="Li F.W."/>
            <person name="Perroud P.F."/>
            <person name="Phillips J."/>
            <person name="Ranjan P."/>
            <person name="Rokshar D.S."/>
            <person name="Rothfels C.J."/>
            <person name="Schneider L."/>
            <person name="Shu S."/>
            <person name="Stevenson D.W."/>
            <person name="Thummler F."/>
            <person name="Tillich M."/>
            <person name="Villarreal Aguilar J.C."/>
            <person name="Widiez T."/>
            <person name="Wong G.K."/>
            <person name="Wymore A."/>
            <person name="Zhang Y."/>
            <person name="Zimmer A.D."/>
            <person name="Quatrano R.S."/>
            <person name="Mayer K.F.X."/>
            <person name="Goodstein D."/>
            <person name="Casacuberta J.M."/>
            <person name="Vandepoele K."/>
            <person name="Reski R."/>
            <person name="Cuming A.C."/>
            <person name="Tuskan G.A."/>
            <person name="Maumus F."/>
            <person name="Salse J."/>
            <person name="Schmutz J."/>
            <person name="Rensing S.A."/>
        </authorList>
    </citation>
    <scope>NUCLEOTIDE SEQUENCE [LARGE SCALE GENOMIC DNA]</scope>
    <source>
        <strain evidence="11 12">cv. Gransden 2004</strain>
    </source>
</reference>
<dbReference type="EnsemblPlants" id="Pp3c13_14970V3.3">
    <property type="protein sequence ID" value="Pp3c13_14970V3.3"/>
    <property type="gene ID" value="Pp3c13_14970"/>
</dbReference>
<dbReference type="PANTHER" id="PTHR43369">
    <property type="entry name" value="PHOSPHORIBOSYLGLYCINAMIDE FORMYLTRANSFERASE"/>
    <property type="match status" value="1"/>
</dbReference>
<evidence type="ECO:0000256" key="7">
    <source>
        <dbReference type="ARBA" id="ARBA00041682"/>
    </source>
</evidence>
<organism evidence="10">
    <name type="scientific">Physcomitrium patens</name>
    <name type="common">Spreading-leaved earth moss</name>
    <name type="synonym">Physcomitrella patens</name>
    <dbReference type="NCBI Taxonomy" id="3218"/>
    <lineage>
        <taxon>Eukaryota</taxon>
        <taxon>Viridiplantae</taxon>
        <taxon>Streptophyta</taxon>
        <taxon>Embryophyta</taxon>
        <taxon>Bryophyta</taxon>
        <taxon>Bryophytina</taxon>
        <taxon>Bryopsida</taxon>
        <taxon>Funariidae</taxon>
        <taxon>Funariales</taxon>
        <taxon>Funariaceae</taxon>
        <taxon>Physcomitrium</taxon>
    </lineage>
</organism>
<dbReference type="PROSITE" id="PS00373">
    <property type="entry name" value="GART"/>
    <property type="match status" value="1"/>
</dbReference>
<dbReference type="EC" id="2.1.2.2" evidence="2"/>
<gene>
    <name evidence="11" type="primary">LOC112290195</name>
    <name evidence="10" type="ORF">PHYPA_017396</name>
</gene>
<evidence type="ECO:0000256" key="5">
    <source>
        <dbReference type="ARBA" id="ARBA00038440"/>
    </source>
</evidence>
<dbReference type="HAMAP" id="MF_01930">
    <property type="entry name" value="PurN"/>
    <property type="match status" value="1"/>
</dbReference>
<feature type="domain" description="Formyl transferase N-terminal" evidence="9">
    <location>
        <begin position="116"/>
        <end position="298"/>
    </location>
</feature>
<dbReference type="GeneID" id="112290195"/>
<dbReference type="SUPFAM" id="SSF53328">
    <property type="entry name" value="Formyltransferase"/>
    <property type="match status" value="1"/>
</dbReference>
<accession>A0A2K1JMG4</accession>
<name>A0A2K1JMG4_PHYPA</name>
<dbReference type="Proteomes" id="UP000006727">
    <property type="component" value="Chromosome 13"/>
</dbReference>
<dbReference type="RefSeq" id="XP_024392004.1">
    <property type="nucleotide sequence ID" value="XM_024536236.2"/>
</dbReference>
<dbReference type="InterPro" id="IPR002376">
    <property type="entry name" value="Formyl_transf_N"/>
</dbReference>
<dbReference type="GO" id="GO:0004644">
    <property type="term" value="F:phosphoribosylglycinamide formyltransferase activity"/>
    <property type="evidence" value="ECO:0000318"/>
    <property type="project" value="GO_Central"/>
</dbReference>
<dbReference type="CDD" id="cd08645">
    <property type="entry name" value="FMT_core_GART"/>
    <property type="match status" value="1"/>
</dbReference>
<evidence type="ECO:0000256" key="8">
    <source>
        <dbReference type="ARBA" id="ARBA00047664"/>
    </source>
</evidence>
<evidence type="ECO:0000256" key="4">
    <source>
        <dbReference type="ARBA" id="ARBA00022755"/>
    </source>
</evidence>
<dbReference type="OrthoDB" id="2018833at2759"/>
<dbReference type="NCBIfam" id="TIGR00639">
    <property type="entry name" value="PurN"/>
    <property type="match status" value="1"/>
</dbReference>
<dbReference type="KEGG" id="ppp:112290195"/>
<keyword evidence="4" id="KW-0658">Purine biosynthesis</keyword>
<dbReference type="PaxDb" id="3218-PP1S158_108V6.2"/>
<dbReference type="FunCoup" id="A0A2K1JMG4">
    <property type="interactions" value="588"/>
</dbReference>
<keyword evidence="12" id="KW-1185">Reference proteome</keyword>
<comment type="pathway">
    <text evidence="1">Purine metabolism; IMP biosynthesis via de novo pathway; N(2)-formyl-N(1)-(5-phospho-D-ribosyl)glycinamide from N(1)-(5-phospho-D-ribosyl)glycinamide (10-formyl THF route): step 1/1.</text>
</comment>
<dbReference type="UniPathway" id="UPA00074">
    <property type="reaction ID" value="UER00126"/>
</dbReference>
<dbReference type="Gramene" id="Pp3c13_14970V3.2">
    <property type="protein sequence ID" value="Pp3c13_14970V3.2"/>
    <property type="gene ID" value="Pp3c13_14970"/>
</dbReference>
<dbReference type="GO" id="GO:0005737">
    <property type="term" value="C:cytoplasm"/>
    <property type="evidence" value="ECO:0000318"/>
    <property type="project" value="GO_Central"/>
</dbReference>
<evidence type="ECO:0000256" key="6">
    <source>
        <dbReference type="ARBA" id="ARBA00041324"/>
    </source>
</evidence>
<sequence length="328" mass="35814">MELSKLASRSRHCGLVAHRRSSTPADCRSHITSLSLTDTTKPRSLMSTLRHDVSSKEGRVRFGRGVEVQRLVKCESLQEGQVGSVEEKTAFAGRLENGAEDSRQSGGHDDGLARAKLAVFVSGGGSNFRAIHAGCKENAIFGDVAYVVSDKPGCKGCEYAIENNIPVLAYPKGKHAPEGISPTELVEQLRGAGVEYILLAGYLRLLPSELVHAYPRAILNIHPALLPSFGGKGYFGMKVHEAVIRSGARFTGATVHFVDEKYDTGPILAQRVVPVRADDTPAELASRVLKEEHQLYSFAVSALCEDRIFWREDGVPIIRKSWDEAEYV</sequence>
<dbReference type="GO" id="GO:0006189">
    <property type="term" value="P:'de novo' IMP biosynthetic process"/>
    <property type="evidence" value="ECO:0000318"/>
    <property type="project" value="GO_Central"/>
</dbReference>
<dbReference type="Gramene" id="Pp3c13_14970V3.1">
    <property type="protein sequence ID" value="Pp3c13_14970V3.1"/>
    <property type="gene ID" value="Pp3c13_14970"/>
</dbReference>